<dbReference type="OrthoDB" id="9813957at2"/>
<dbReference type="Proteomes" id="UP000187404">
    <property type="component" value="Unassembled WGS sequence"/>
</dbReference>
<accession>A0A1Q9JGA1</accession>
<dbReference type="InterPro" id="IPR025948">
    <property type="entry name" value="HTH-like_dom"/>
</dbReference>
<dbReference type="NCBIfam" id="NF033516">
    <property type="entry name" value="transpos_IS3"/>
    <property type="match status" value="1"/>
</dbReference>
<evidence type="ECO:0000313" key="4">
    <source>
        <dbReference type="Proteomes" id="UP000187404"/>
    </source>
</evidence>
<dbReference type="SUPFAM" id="SSF46689">
    <property type="entry name" value="Homeodomain-like"/>
    <property type="match status" value="1"/>
</dbReference>
<evidence type="ECO:0000259" key="2">
    <source>
        <dbReference type="PROSITE" id="PS50994"/>
    </source>
</evidence>
<dbReference type="EMBL" id="MJIE01000001">
    <property type="protein sequence ID" value="OLR55215.1"/>
    <property type="molecule type" value="Genomic_DNA"/>
</dbReference>
<dbReference type="Pfam" id="PF00665">
    <property type="entry name" value="rve"/>
    <property type="match status" value="1"/>
</dbReference>
<dbReference type="InterPro" id="IPR036397">
    <property type="entry name" value="RNaseH_sf"/>
</dbReference>
<name>A0A1Q9JGA1_9FIRM</name>
<dbReference type="Gene3D" id="3.30.420.10">
    <property type="entry name" value="Ribonuclease H-like superfamily/Ribonuclease H"/>
    <property type="match status" value="1"/>
</dbReference>
<proteinExistence type="predicted"/>
<dbReference type="InterPro" id="IPR048020">
    <property type="entry name" value="Transpos_IS3"/>
</dbReference>
<sequence>MKRKHYTQEQKEAILARYAVSTKQLKDFLIDEGVPKSTFTQWLRKYEGQSSNDPYTFTPMNFRHLIKKNHHLEDVISVLQASYCTPNAPLRVRLEEAERLYPQYNIHLVCEALKISRGTFYNHIKRNKRDKAWYFLRREELKPKIEKIFNDSNQTYGVRKITAKLKSEGICVSPNLIRDLMRELGLITVRSYSKYVYNKEMAQFKNYVCQFFEADEPNKTWMSDITYFRVKDNPYYICAIIDLFSRKIIAYSIGKSNTSYLVKRTIRQAYNDRCPTRDLIFHSDRGANYRSEAVQKLLLSLGITQSFSKPYTPYDNAVMESFFATLKQEELYRMRYRSERELKESVRNYIDFYNEQRLHEELGYVAPATYEENYYRKLMLKKSGKEQP</sequence>
<dbReference type="Pfam" id="PF13333">
    <property type="entry name" value="rve_2"/>
    <property type="match status" value="1"/>
</dbReference>
<dbReference type="PROSITE" id="PS50994">
    <property type="entry name" value="INTEGRASE"/>
    <property type="match status" value="1"/>
</dbReference>
<dbReference type="InterPro" id="IPR009057">
    <property type="entry name" value="Homeodomain-like_sf"/>
</dbReference>
<gene>
    <name evidence="3" type="ORF">BHK98_03535</name>
</gene>
<dbReference type="InterPro" id="IPR050900">
    <property type="entry name" value="Transposase_IS3/IS150/IS904"/>
</dbReference>
<protein>
    <recommendedName>
        <fullName evidence="2">Integrase catalytic domain-containing protein</fullName>
    </recommendedName>
</protein>
<comment type="caution">
    <text evidence="3">The sequence shown here is derived from an EMBL/GenBank/DDBJ whole genome shotgun (WGS) entry which is preliminary data.</text>
</comment>
<dbReference type="STRING" id="1261640.BHK98_03535"/>
<dbReference type="SUPFAM" id="SSF53098">
    <property type="entry name" value="Ribonuclease H-like"/>
    <property type="match status" value="1"/>
</dbReference>
<dbReference type="InterPro" id="IPR001584">
    <property type="entry name" value="Integrase_cat-core"/>
</dbReference>
<dbReference type="Pfam" id="PF13276">
    <property type="entry name" value="HTH_21"/>
    <property type="match status" value="1"/>
</dbReference>
<dbReference type="GO" id="GO:0003676">
    <property type="term" value="F:nucleic acid binding"/>
    <property type="evidence" value="ECO:0007669"/>
    <property type="project" value="InterPro"/>
</dbReference>
<reference evidence="3 4" key="1">
    <citation type="journal article" date="2016" name="Appl. Environ. Microbiol.">
        <title>Function and Phylogeny of Bacterial Butyryl Coenzyme A:Acetate Transferases and Their Diversity in the Proximal Colon of Swine.</title>
        <authorList>
            <person name="Trachsel J."/>
            <person name="Bayles D.O."/>
            <person name="Looft T."/>
            <person name="Levine U.Y."/>
            <person name="Allen H.K."/>
        </authorList>
    </citation>
    <scope>NUCLEOTIDE SEQUENCE [LARGE SCALE GENOMIC DNA]</scope>
    <source>
        <strain evidence="3 4">68-3-10</strain>
    </source>
</reference>
<feature type="domain" description="Integrase catalytic" evidence="2">
    <location>
        <begin position="213"/>
        <end position="374"/>
    </location>
</feature>
<dbReference type="GO" id="GO:0015074">
    <property type="term" value="P:DNA integration"/>
    <property type="evidence" value="ECO:0007669"/>
    <property type="project" value="InterPro"/>
</dbReference>
<dbReference type="PANTHER" id="PTHR46889:SF4">
    <property type="entry name" value="TRANSPOSASE INSO FOR INSERTION SEQUENCE ELEMENT IS911B-RELATED"/>
    <property type="match status" value="1"/>
</dbReference>
<evidence type="ECO:0000256" key="1">
    <source>
        <dbReference type="ARBA" id="ARBA00002286"/>
    </source>
</evidence>
<dbReference type="RefSeq" id="WP_075712213.1">
    <property type="nucleotide sequence ID" value="NZ_MJIE01000001.1"/>
</dbReference>
<organism evidence="3 4">
    <name type="scientific">Hornefia porci</name>
    <dbReference type="NCBI Taxonomy" id="2652292"/>
    <lineage>
        <taxon>Bacteria</taxon>
        <taxon>Bacillati</taxon>
        <taxon>Bacillota</taxon>
        <taxon>Clostridia</taxon>
        <taxon>Peptostreptococcales</taxon>
        <taxon>Anaerovoracaceae</taxon>
        <taxon>Hornefia</taxon>
    </lineage>
</organism>
<evidence type="ECO:0000313" key="3">
    <source>
        <dbReference type="EMBL" id="OLR55215.1"/>
    </source>
</evidence>
<comment type="function">
    <text evidence="1">Involved in the transposition of the insertion sequence.</text>
</comment>
<keyword evidence="4" id="KW-1185">Reference proteome</keyword>
<dbReference type="PANTHER" id="PTHR46889">
    <property type="entry name" value="TRANSPOSASE INSF FOR INSERTION SEQUENCE IS3B-RELATED"/>
    <property type="match status" value="1"/>
</dbReference>
<dbReference type="AlphaFoldDB" id="A0A1Q9JGA1"/>
<dbReference type="InterPro" id="IPR012337">
    <property type="entry name" value="RNaseH-like_sf"/>
</dbReference>